<feature type="compositionally biased region" description="Basic and acidic residues" evidence="1">
    <location>
        <begin position="20"/>
        <end position="64"/>
    </location>
</feature>
<proteinExistence type="predicted"/>
<keyword evidence="3" id="KW-1185">Reference proteome</keyword>
<sequence length="84" mass="9537">MELNGDDDGSRRRERGQISTERETRDLGERETVVPTERDGGSDGERDGGSDGERDGGFYGERETMHLDGERRMIFTVEKKETID</sequence>
<evidence type="ECO:0000256" key="1">
    <source>
        <dbReference type="SAM" id="MobiDB-lite"/>
    </source>
</evidence>
<dbReference type="AlphaFoldDB" id="A0A8X7U7N9"/>
<name>A0A8X7U7N9_BRACI</name>
<accession>A0A8X7U7N9</accession>
<gene>
    <name evidence="2" type="ORF">Bca52824_073185</name>
</gene>
<evidence type="ECO:0000313" key="3">
    <source>
        <dbReference type="Proteomes" id="UP000886595"/>
    </source>
</evidence>
<evidence type="ECO:0000313" key="2">
    <source>
        <dbReference type="EMBL" id="KAG2266106.1"/>
    </source>
</evidence>
<organism evidence="2 3">
    <name type="scientific">Brassica carinata</name>
    <name type="common">Ethiopian mustard</name>
    <name type="synonym">Abyssinian cabbage</name>
    <dbReference type="NCBI Taxonomy" id="52824"/>
    <lineage>
        <taxon>Eukaryota</taxon>
        <taxon>Viridiplantae</taxon>
        <taxon>Streptophyta</taxon>
        <taxon>Embryophyta</taxon>
        <taxon>Tracheophyta</taxon>
        <taxon>Spermatophyta</taxon>
        <taxon>Magnoliopsida</taxon>
        <taxon>eudicotyledons</taxon>
        <taxon>Gunneridae</taxon>
        <taxon>Pentapetalae</taxon>
        <taxon>rosids</taxon>
        <taxon>malvids</taxon>
        <taxon>Brassicales</taxon>
        <taxon>Brassicaceae</taxon>
        <taxon>Brassiceae</taxon>
        <taxon>Brassica</taxon>
    </lineage>
</organism>
<dbReference type="Proteomes" id="UP000886595">
    <property type="component" value="Unassembled WGS sequence"/>
</dbReference>
<reference evidence="2 3" key="1">
    <citation type="submission" date="2020-02" db="EMBL/GenBank/DDBJ databases">
        <authorList>
            <person name="Ma Q."/>
            <person name="Huang Y."/>
            <person name="Song X."/>
            <person name="Pei D."/>
        </authorList>
    </citation>
    <scope>NUCLEOTIDE SEQUENCE [LARGE SCALE GENOMIC DNA]</scope>
    <source>
        <strain evidence="2">Sxm20200214</strain>
        <tissue evidence="2">Leaf</tissue>
    </source>
</reference>
<dbReference type="EMBL" id="JAAMPC010000014">
    <property type="protein sequence ID" value="KAG2266106.1"/>
    <property type="molecule type" value="Genomic_DNA"/>
</dbReference>
<comment type="caution">
    <text evidence="2">The sequence shown here is derived from an EMBL/GenBank/DDBJ whole genome shotgun (WGS) entry which is preliminary data.</text>
</comment>
<feature type="region of interest" description="Disordered" evidence="1">
    <location>
        <begin position="1"/>
        <end position="64"/>
    </location>
</feature>
<protein>
    <submittedName>
        <fullName evidence="2">Uncharacterized protein</fullName>
    </submittedName>
</protein>